<accession>A0A371IHG3</accession>
<keyword evidence="2" id="KW-1185">Reference proteome</keyword>
<comment type="caution">
    <text evidence="1">The sequence shown here is derived from an EMBL/GenBank/DDBJ whole genome shotgun (WGS) entry which is preliminary data.</text>
</comment>
<protein>
    <submittedName>
        <fullName evidence="1">Uncharacterized protein</fullName>
    </submittedName>
</protein>
<dbReference type="Proteomes" id="UP000257109">
    <property type="component" value="Unassembled WGS sequence"/>
</dbReference>
<evidence type="ECO:0000313" key="2">
    <source>
        <dbReference type="Proteomes" id="UP000257109"/>
    </source>
</evidence>
<gene>
    <name evidence="1" type="ORF">CR513_00546</name>
</gene>
<dbReference type="EMBL" id="QJKJ01000077">
    <property type="protein sequence ID" value="RDY14405.1"/>
    <property type="molecule type" value="Genomic_DNA"/>
</dbReference>
<dbReference type="OrthoDB" id="1747743at2759"/>
<feature type="non-terminal residue" evidence="1">
    <location>
        <position position="1"/>
    </location>
</feature>
<evidence type="ECO:0000313" key="1">
    <source>
        <dbReference type="EMBL" id="RDY14405.1"/>
    </source>
</evidence>
<sequence length="116" mass="13224">MSTLTPKGRTYSILGAIRIKEGMKGMAIREVESPYNGEMAVNKQVSLVLTLGKYSDEIIYGMFDRQVIHDGVTNKFSFVHKGQKVTLKPLCPSEYYLYIRNSSSKFEDKFFSRRGV</sequence>
<name>A0A371IHG3_MUCPR</name>
<dbReference type="AlphaFoldDB" id="A0A371IHG3"/>
<reference evidence="1" key="1">
    <citation type="submission" date="2018-05" db="EMBL/GenBank/DDBJ databases">
        <title>Draft genome of Mucuna pruriens seed.</title>
        <authorList>
            <person name="Nnadi N.E."/>
            <person name="Vos R."/>
            <person name="Hasami M.H."/>
            <person name="Devisetty U.K."/>
            <person name="Aguiy J.C."/>
        </authorList>
    </citation>
    <scope>NUCLEOTIDE SEQUENCE [LARGE SCALE GENOMIC DNA]</scope>
    <source>
        <strain evidence="1">JCA_2017</strain>
    </source>
</reference>
<proteinExistence type="predicted"/>
<organism evidence="1 2">
    <name type="scientific">Mucuna pruriens</name>
    <name type="common">Velvet bean</name>
    <name type="synonym">Dolichos pruriens</name>
    <dbReference type="NCBI Taxonomy" id="157652"/>
    <lineage>
        <taxon>Eukaryota</taxon>
        <taxon>Viridiplantae</taxon>
        <taxon>Streptophyta</taxon>
        <taxon>Embryophyta</taxon>
        <taxon>Tracheophyta</taxon>
        <taxon>Spermatophyta</taxon>
        <taxon>Magnoliopsida</taxon>
        <taxon>eudicotyledons</taxon>
        <taxon>Gunneridae</taxon>
        <taxon>Pentapetalae</taxon>
        <taxon>rosids</taxon>
        <taxon>fabids</taxon>
        <taxon>Fabales</taxon>
        <taxon>Fabaceae</taxon>
        <taxon>Papilionoideae</taxon>
        <taxon>50 kb inversion clade</taxon>
        <taxon>NPAAA clade</taxon>
        <taxon>indigoferoid/millettioid clade</taxon>
        <taxon>Phaseoleae</taxon>
        <taxon>Mucuna</taxon>
    </lineage>
</organism>